<sequence length="259" mass="28722">CGNCGSSLAPITDVNREYMTTRRGSLTDEVSWDWASYSEYLEKIEGQGTSINFVSFVGNGTVRTAVMSLELRKPTQQELSEMKKLVDEAMKAGAFGLSTGLYYSPSGFADTDEVVELSKVVAEYGGIYHSHIRGESAMVLDSVKEAIEIGNRAGVPVEIAHHKAYGKDYWHLIDDTLQAMEEARDKGVDVTCNVYPYLFGQTGLSAMVPYWAHAGGREELIKRLNDIPTRERIKKDMREGVPGWESHVKATGWDTIIVV</sequence>
<comment type="caution">
    <text evidence="1">The sequence shown here is derived from an EMBL/GenBank/DDBJ whole genome shotgun (WGS) entry which is preliminary data.</text>
</comment>
<dbReference type="AlphaFoldDB" id="X1VKK0"/>
<protein>
    <recommendedName>
        <fullName evidence="2">Amidohydrolase 3 domain-containing protein</fullName>
    </recommendedName>
</protein>
<organism evidence="1">
    <name type="scientific">marine sediment metagenome</name>
    <dbReference type="NCBI Taxonomy" id="412755"/>
    <lineage>
        <taxon>unclassified sequences</taxon>
        <taxon>metagenomes</taxon>
        <taxon>ecological metagenomes</taxon>
    </lineage>
</organism>
<gene>
    <name evidence="1" type="ORF">S12H4_42895</name>
</gene>
<reference evidence="1" key="1">
    <citation type="journal article" date="2014" name="Front. Microbiol.">
        <title>High frequency of phylogenetically diverse reductive dehalogenase-homologous genes in deep subseafloor sedimentary metagenomes.</title>
        <authorList>
            <person name="Kawai M."/>
            <person name="Futagami T."/>
            <person name="Toyoda A."/>
            <person name="Takaki Y."/>
            <person name="Nishi S."/>
            <person name="Hori S."/>
            <person name="Arai W."/>
            <person name="Tsubouchi T."/>
            <person name="Morono Y."/>
            <person name="Uchiyama I."/>
            <person name="Ito T."/>
            <person name="Fujiyama A."/>
            <person name="Inagaki F."/>
            <person name="Takami H."/>
        </authorList>
    </citation>
    <scope>NUCLEOTIDE SEQUENCE</scope>
    <source>
        <strain evidence="1">Expedition CK06-06</strain>
    </source>
</reference>
<dbReference type="InterPro" id="IPR032466">
    <property type="entry name" value="Metal_Hydrolase"/>
</dbReference>
<proteinExistence type="predicted"/>
<name>X1VKK0_9ZZZZ</name>
<dbReference type="Gene3D" id="3.20.20.140">
    <property type="entry name" value="Metal-dependent hydrolases"/>
    <property type="match status" value="1"/>
</dbReference>
<feature type="non-terminal residue" evidence="1">
    <location>
        <position position="1"/>
    </location>
</feature>
<accession>X1VKK0</accession>
<evidence type="ECO:0000313" key="1">
    <source>
        <dbReference type="EMBL" id="GAJ16126.1"/>
    </source>
</evidence>
<feature type="non-terminal residue" evidence="1">
    <location>
        <position position="259"/>
    </location>
</feature>
<dbReference type="EMBL" id="BARW01026283">
    <property type="protein sequence ID" value="GAJ16126.1"/>
    <property type="molecule type" value="Genomic_DNA"/>
</dbReference>
<dbReference type="SUPFAM" id="SSF51556">
    <property type="entry name" value="Metallo-dependent hydrolases"/>
    <property type="match status" value="1"/>
</dbReference>
<evidence type="ECO:0008006" key="2">
    <source>
        <dbReference type="Google" id="ProtNLM"/>
    </source>
</evidence>